<sequence length="144" mass="15766">MSQSPSRFDVSSKPYFTLVAQYIHHLANESEADGALRHVPILPIYGSTPLPGNQVSTDRLAQATKTVSKTCADVRTVQVSLPDVFNSKSAAAVGNVSSEAQIIKDVFKEVVDKRLGRDHLGGKDREKEKEEDQESVRKGHIGCF</sequence>
<proteinExistence type="predicted"/>
<evidence type="ECO:0000313" key="2">
    <source>
        <dbReference type="EMBL" id="CAH3159949.1"/>
    </source>
</evidence>
<feature type="region of interest" description="Disordered" evidence="1">
    <location>
        <begin position="117"/>
        <end position="144"/>
    </location>
</feature>
<feature type="compositionally biased region" description="Basic and acidic residues" evidence="1">
    <location>
        <begin position="117"/>
        <end position="137"/>
    </location>
</feature>
<name>A0ABN8Q9B8_9CNID</name>
<protein>
    <submittedName>
        <fullName evidence="2">Uncharacterized protein</fullName>
    </submittedName>
</protein>
<evidence type="ECO:0000256" key="1">
    <source>
        <dbReference type="SAM" id="MobiDB-lite"/>
    </source>
</evidence>
<evidence type="ECO:0000313" key="3">
    <source>
        <dbReference type="Proteomes" id="UP001159405"/>
    </source>
</evidence>
<reference evidence="2 3" key="1">
    <citation type="submission" date="2022-05" db="EMBL/GenBank/DDBJ databases">
        <authorList>
            <consortium name="Genoscope - CEA"/>
            <person name="William W."/>
        </authorList>
    </citation>
    <scope>NUCLEOTIDE SEQUENCE [LARGE SCALE GENOMIC DNA]</scope>
</reference>
<organism evidence="2 3">
    <name type="scientific">Porites lobata</name>
    <dbReference type="NCBI Taxonomy" id="104759"/>
    <lineage>
        <taxon>Eukaryota</taxon>
        <taxon>Metazoa</taxon>
        <taxon>Cnidaria</taxon>
        <taxon>Anthozoa</taxon>
        <taxon>Hexacorallia</taxon>
        <taxon>Scleractinia</taxon>
        <taxon>Fungiina</taxon>
        <taxon>Poritidae</taxon>
        <taxon>Porites</taxon>
    </lineage>
</organism>
<dbReference type="EMBL" id="CALNXK010000115">
    <property type="protein sequence ID" value="CAH3159949.1"/>
    <property type="molecule type" value="Genomic_DNA"/>
</dbReference>
<dbReference type="Proteomes" id="UP001159405">
    <property type="component" value="Unassembled WGS sequence"/>
</dbReference>
<comment type="caution">
    <text evidence="2">The sequence shown here is derived from an EMBL/GenBank/DDBJ whole genome shotgun (WGS) entry which is preliminary data.</text>
</comment>
<gene>
    <name evidence="2" type="ORF">PLOB_00003963</name>
</gene>
<accession>A0ABN8Q9B8</accession>
<keyword evidence="3" id="KW-1185">Reference proteome</keyword>